<organism evidence="1">
    <name type="scientific">Arundo donax</name>
    <name type="common">Giant reed</name>
    <name type="synonym">Donax arundinaceus</name>
    <dbReference type="NCBI Taxonomy" id="35708"/>
    <lineage>
        <taxon>Eukaryota</taxon>
        <taxon>Viridiplantae</taxon>
        <taxon>Streptophyta</taxon>
        <taxon>Embryophyta</taxon>
        <taxon>Tracheophyta</taxon>
        <taxon>Spermatophyta</taxon>
        <taxon>Magnoliopsida</taxon>
        <taxon>Liliopsida</taxon>
        <taxon>Poales</taxon>
        <taxon>Poaceae</taxon>
        <taxon>PACMAD clade</taxon>
        <taxon>Arundinoideae</taxon>
        <taxon>Arundineae</taxon>
        <taxon>Arundo</taxon>
    </lineage>
</organism>
<evidence type="ECO:0000313" key="1">
    <source>
        <dbReference type="EMBL" id="JAD79523.1"/>
    </source>
</evidence>
<name>A0A0A9CYM6_ARUDO</name>
<protein>
    <submittedName>
        <fullName evidence="1">Uncharacterized protein</fullName>
    </submittedName>
</protein>
<reference evidence="1" key="1">
    <citation type="submission" date="2014-09" db="EMBL/GenBank/DDBJ databases">
        <authorList>
            <person name="Magalhaes I.L.F."/>
            <person name="Oliveira U."/>
            <person name="Santos F.R."/>
            <person name="Vidigal T.H.D.A."/>
            <person name="Brescovit A.D."/>
            <person name="Santos A.J."/>
        </authorList>
    </citation>
    <scope>NUCLEOTIDE SEQUENCE</scope>
    <source>
        <tissue evidence="1">Shoot tissue taken approximately 20 cm above the soil surface</tissue>
    </source>
</reference>
<sequence length="47" mass="5331">MNLKPNKKKDSGNQYNLVKCAFIFRMNPLLFGNLDKILGAFAILFAL</sequence>
<dbReference type="AlphaFoldDB" id="A0A0A9CYM6"/>
<accession>A0A0A9CYM6</accession>
<reference evidence="1" key="2">
    <citation type="journal article" date="2015" name="Data Brief">
        <title>Shoot transcriptome of the giant reed, Arundo donax.</title>
        <authorList>
            <person name="Barrero R.A."/>
            <person name="Guerrero F.D."/>
            <person name="Moolhuijzen P."/>
            <person name="Goolsby J.A."/>
            <person name="Tidwell J."/>
            <person name="Bellgard S.E."/>
            <person name="Bellgard M.I."/>
        </authorList>
    </citation>
    <scope>NUCLEOTIDE SEQUENCE</scope>
    <source>
        <tissue evidence="1">Shoot tissue taken approximately 20 cm above the soil surface</tissue>
    </source>
</reference>
<proteinExistence type="predicted"/>
<dbReference type="EMBL" id="GBRH01218372">
    <property type="protein sequence ID" value="JAD79523.1"/>
    <property type="molecule type" value="Transcribed_RNA"/>
</dbReference>